<proteinExistence type="predicted"/>
<evidence type="ECO:0000259" key="2">
    <source>
        <dbReference type="Pfam" id="PF22725"/>
    </source>
</evidence>
<feature type="domain" description="Gfo/Idh/MocA-like oxidoreductase N-terminal" evidence="1">
    <location>
        <begin position="17"/>
        <end position="136"/>
    </location>
</feature>
<dbReference type="PANTHER" id="PTHR43249">
    <property type="entry name" value="UDP-N-ACETYL-2-AMINO-2-DEOXY-D-GLUCURONATE OXIDASE"/>
    <property type="match status" value="1"/>
</dbReference>
<dbReference type="Pfam" id="PF01408">
    <property type="entry name" value="GFO_IDH_MocA"/>
    <property type="match status" value="1"/>
</dbReference>
<dbReference type="InterPro" id="IPR036291">
    <property type="entry name" value="NAD(P)-bd_dom_sf"/>
</dbReference>
<evidence type="ECO:0000313" key="4">
    <source>
        <dbReference type="Proteomes" id="UP001501565"/>
    </source>
</evidence>
<reference evidence="4" key="1">
    <citation type="journal article" date="2019" name="Int. J. Syst. Evol. Microbiol.">
        <title>The Global Catalogue of Microorganisms (GCM) 10K type strain sequencing project: providing services to taxonomists for standard genome sequencing and annotation.</title>
        <authorList>
            <consortium name="The Broad Institute Genomics Platform"/>
            <consortium name="The Broad Institute Genome Sequencing Center for Infectious Disease"/>
            <person name="Wu L."/>
            <person name="Ma J."/>
        </authorList>
    </citation>
    <scope>NUCLEOTIDE SEQUENCE [LARGE SCALE GENOMIC DNA]</scope>
    <source>
        <strain evidence="4">JCM 17551</strain>
    </source>
</reference>
<keyword evidence="4" id="KW-1185">Reference proteome</keyword>
<sequence length="399" mass="44195">MFRDETHWEETIMSEIVNFALLGCGRIAKKHAEVIAHQLSGSRLIAVCDINQDRVNAMAEEFDVPGFSNLDDMMKELGDQIHVVNVLTPSGYHPKNVVDVADYGCHVVTEKPMGLSLEDARYMTNYCEQKGVKLFVVKQNRYNKPVQKVKKAYEDGRLGRVSLASVCVRWSRDQAYYDQDDWRGTWLLDGGVFSNQASHHIDLICWLLGEVESVSAYIATQLVDIEAEDTGIAILKFKNGTLCTLEATTATRPRDLEASVCLMGEFGTACIGGFAVNKMNIWDFKEPIPGDEHVLQECNTAPPNVYGFGHKAYLQNVVDAIQGKKQVAVGGSEGLKSLKVINALYASAITGREIQMDHFNGEDSPLGQRSAAHYHQGSDLFLPVGRPKPISNIVNLRAT</sequence>
<dbReference type="SUPFAM" id="SSF51735">
    <property type="entry name" value="NAD(P)-binding Rossmann-fold domains"/>
    <property type="match status" value="1"/>
</dbReference>
<dbReference type="InterPro" id="IPR000683">
    <property type="entry name" value="Gfo/Idh/MocA-like_OxRdtase_N"/>
</dbReference>
<feature type="domain" description="GFO/IDH/MocA-like oxidoreductase" evidence="2">
    <location>
        <begin position="146"/>
        <end position="268"/>
    </location>
</feature>
<dbReference type="PANTHER" id="PTHR43249:SF1">
    <property type="entry name" value="D-GLUCOSIDE 3-DEHYDROGENASE"/>
    <property type="match status" value="1"/>
</dbReference>
<gene>
    <name evidence="3" type="primary">wlbA</name>
    <name evidence="3" type="ORF">GCM10022277_07340</name>
</gene>
<dbReference type="Gene3D" id="3.40.50.720">
    <property type="entry name" value="NAD(P)-binding Rossmann-like Domain"/>
    <property type="match status" value="1"/>
</dbReference>
<dbReference type="InterPro" id="IPR055170">
    <property type="entry name" value="GFO_IDH_MocA-like_dom"/>
</dbReference>
<dbReference type="SUPFAM" id="SSF55347">
    <property type="entry name" value="Glyceraldehyde-3-phosphate dehydrogenase-like, C-terminal domain"/>
    <property type="match status" value="1"/>
</dbReference>
<dbReference type="Gene3D" id="3.30.360.10">
    <property type="entry name" value="Dihydrodipicolinate Reductase, domain 2"/>
    <property type="match status" value="1"/>
</dbReference>
<organism evidence="3 4">
    <name type="scientific">Litoribacillus peritrichatus</name>
    <dbReference type="NCBI Taxonomy" id="718191"/>
    <lineage>
        <taxon>Bacteria</taxon>
        <taxon>Pseudomonadati</taxon>
        <taxon>Pseudomonadota</taxon>
        <taxon>Gammaproteobacteria</taxon>
        <taxon>Oceanospirillales</taxon>
        <taxon>Oceanospirillaceae</taxon>
        <taxon>Litoribacillus</taxon>
    </lineage>
</organism>
<evidence type="ECO:0000259" key="1">
    <source>
        <dbReference type="Pfam" id="PF01408"/>
    </source>
</evidence>
<dbReference type="Proteomes" id="UP001501565">
    <property type="component" value="Unassembled WGS sequence"/>
</dbReference>
<evidence type="ECO:0000313" key="3">
    <source>
        <dbReference type="EMBL" id="GAA3915293.1"/>
    </source>
</evidence>
<accession>A0ABP7M9A9</accession>
<name>A0ABP7M9A9_9GAMM</name>
<dbReference type="Pfam" id="PF22725">
    <property type="entry name" value="GFO_IDH_MocA_C3"/>
    <property type="match status" value="1"/>
</dbReference>
<comment type="caution">
    <text evidence="3">The sequence shown here is derived from an EMBL/GenBank/DDBJ whole genome shotgun (WGS) entry which is preliminary data.</text>
</comment>
<protein>
    <submittedName>
        <fullName evidence="3">O-antigen biosynthesis protein WlbA</fullName>
    </submittedName>
</protein>
<dbReference type="InterPro" id="IPR052515">
    <property type="entry name" value="Gfo/Idh/MocA_Oxidoreductase"/>
</dbReference>
<dbReference type="EMBL" id="BAABBN010000004">
    <property type="protein sequence ID" value="GAA3915293.1"/>
    <property type="molecule type" value="Genomic_DNA"/>
</dbReference>